<gene>
    <name evidence="4" type="ORF">EFL26_03040</name>
</gene>
<organism evidence="4 5">
    <name type="scientific">Nocardioides pocheonensis</name>
    <dbReference type="NCBI Taxonomy" id="661485"/>
    <lineage>
        <taxon>Bacteria</taxon>
        <taxon>Bacillati</taxon>
        <taxon>Actinomycetota</taxon>
        <taxon>Actinomycetes</taxon>
        <taxon>Propionibacteriales</taxon>
        <taxon>Nocardioidaceae</taxon>
        <taxon>Nocardioides</taxon>
    </lineage>
</organism>
<dbReference type="SUPFAM" id="SSF53474">
    <property type="entry name" value="alpha/beta-Hydrolases"/>
    <property type="match status" value="1"/>
</dbReference>
<dbReference type="RefSeq" id="WP_123221411.1">
    <property type="nucleotide sequence ID" value="NZ_RJSF01000005.1"/>
</dbReference>
<dbReference type="GO" id="GO:0016787">
    <property type="term" value="F:hydrolase activity"/>
    <property type="evidence" value="ECO:0007669"/>
    <property type="project" value="UniProtKB-KW"/>
</dbReference>
<protein>
    <submittedName>
        <fullName evidence="4">Alpha/beta hydrolase</fullName>
    </submittedName>
</protein>
<dbReference type="FunFam" id="3.40.50.1820:FF:000089">
    <property type="entry name" value="Alpha/beta hydrolase"/>
    <property type="match status" value="1"/>
</dbReference>
<dbReference type="InterPro" id="IPR013094">
    <property type="entry name" value="AB_hydrolase_3"/>
</dbReference>
<dbReference type="PANTHER" id="PTHR48081:SF8">
    <property type="entry name" value="ALPHA_BETA HYDROLASE FOLD-3 DOMAIN-CONTAINING PROTEIN-RELATED"/>
    <property type="match status" value="1"/>
</dbReference>
<dbReference type="AlphaFoldDB" id="A0A3N0GX71"/>
<dbReference type="PANTHER" id="PTHR48081">
    <property type="entry name" value="AB HYDROLASE SUPERFAMILY PROTEIN C4A8.06C"/>
    <property type="match status" value="1"/>
</dbReference>
<keyword evidence="2 4" id="KW-0378">Hydrolase</keyword>
<accession>A0A3N0GX71</accession>
<sequence length="305" mass="32308">MPIDPSAQAVLDILTAPGVPPLDELPPAEARQAYDGLAAFAGEPVAVARTLDLEADGVPVRLYWPQGAGDEPLPVVVWNHGGGFVMGSLDGYDAVVRALCAATGCLVVSVDYRLAPEHPFPAQVDDAQAVARWVHAHIAEHGGDPDRMVAAGDSAGGTLSAVLGHQLHGMFRLQVLLYPMTDLTMSQPSIEENAERYLLTRNACNYFRAQYLGDYGDLKDPLASPLFADDTQLAGAPPALVVTAELDPLRDEGEAYAARLCEAGVPVEHVRFDGMIHAFFTLGAMVPAAHEALDLVAAAVRRATA</sequence>
<dbReference type="Gene3D" id="3.40.50.1820">
    <property type="entry name" value="alpha/beta hydrolase"/>
    <property type="match status" value="1"/>
</dbReference>
<dbReference type="OrthoDB" id="3181909at2"/>
<evidence type="ECO:0000256" key="2">
    <source>
        <dbReference type="ARBA" id="ARBA00022801"/>
    </source>
</evidence>
<dbReference type="Pfam" id="PF07859">
    <property type="entry name" value="Abhydrolase_3"/>
    <property type="match status" value="1"/>
</dbReference>
<evidence type="ECO:0000313" key="5">
    <source>
        <dbReference type="Proteomes" id="UP000279994"/>
    </source>
</evidence>
<evidence type="ECO:0000256" key="1">
    <source>
        <dbReference type="ARBA" id="ARBA00010515"/>
    </source>
</evidence>
<evidence type="ECO:0000259" key="3">
    <source>
        <dbReference type="Pfam" id="PF07859"/>
    </source>
</evidence>
<keyword evidence="5" id="KW-1185">Reference proteome</keyword>
<reference evidence="4 5" key="1">
    <citation type="submission" date="2018-11" db="EMBL/GenBank/DDBJ databases">
        <authorList>
            <person name="Li F."/>
        </authorList>
    </citation>
    <scope>NUCLEOTIDE SEQUENCE [LARGE SCALE GENOMIC DNA]</scope>
    <source>
        <strain evidence="4 5">Gsoil 818</strain>
    </source>
</reference>
<comment type="caution">
    <text evidence="4">The sequence shown here is derived from an EMBL/GenBank/DDBJ whole genome shotgun (WGS) entry which is preliminary data.</text>
</comment>
<evidence type="ECO:0000313" key="4">
    <source>
        <dbReference type="EMBL" id="RNM17074.1"/>
    </source>
</evidence>
<proteinExistence type="inferred from homology"/>
<name>A0A3N0GX71_9ACTN</name>
<comment type="similarity">
    <text evidence="1">Belongs to the 'GDXG' lipolytic enzyme family.</text>
</comment>
<dbReference type="EMBL" id="RJSF01000005">
    <property type="protein sequence ID" value="RNM17074.1"/>
    <property type="molecule type" value="Genomic_DNA"/>
</dbReference>
<feature type="domain" description="Alpha/beta hydrolase fold-3" evidence="3">
    <location>
        <begin position="76"/>
        <end position="280"/>
    </location>
</feature>
<dbReference type="Proteomes" id="UP000279994">
    <property type="component" value="Unassembled WGS sequence"/>
</dbReference>
<dbReference type="InterPro" id="IPR050300">
    <property type="entry name" value="GDXG_lipolytic_enzyme"/>
</dbReference>
<dbReference type="InterPro" id="IPR029058">
    <property type="entry name" value="AB_hydrolase_fold"/>
</dbReference>